<gene>
    <name evidence="1" type="ORF">F0562_011679</name>
</gene>
<evidence type="ECO:0000313" key="2">
    <source>
        <dbReference type="Proteomes" id="UP000325577"/>
    </source>
</evidence>
<dbReference type="AlphaFoldDB" id="A0A5J4ZQ60"/>
<reference evidence="1 2" key="1">
    <citation type="submission" date="2019-09" db="EMBL/GenBank/DDBJ databases">
        <title>A chromosome-level genome assembly of the Chinese tupelo Nyssa sinensis.</title>
        <authorList>
            <person name="Yang X."/>
            <person name="Kang M."/>
            <person name="Yang Y."/>
            <person name="Xiong H."/>
            <person name="Wang M."/>
            <person name="Zhang Z."/>
            <person name="Wang Z."/>
            <person name="Wu H."/>
            <person name="Ma T."/>
            <person name="Liu J."/>
            <person name="Xi Z."/>
        </authorList>
    </citation>
    <scope>NUCLEOTIDE SEQUENCE [LARGE SCALE GENOMIC DNA]</scope>
    <source>
        <strain evidence="1">J267</strain>
        <tissue evidence="1">Leaf</tissue>
    </source>
</reference>
<sequence length="74" mass="8689">MSIREDGRSKLPLLVLTGREKAFMHQFWVLSVGIFCRDVLWLNVKIFFSQIVAAWFDPDICFCSSDTFYHHCCI</sequence>
<proteinExistence type="predicted"/>
<name>A0A5J4ZQ60_9ASTE</name>
<dbReference type="EMBL" id="CM018048">
    <property type="protein sequence ID" value="KAA8521033.1"/>
    <property type="molecule type" value="Genomic_DNA"/>
</dbReference>
<protein>
    <submittedName>
        <fullName evidence="1">Uncharacterized protein</fullName>
    </submittedName>
</protein>
<accession>A0A5J4ZQ60</accession>
<organism evidence="1 2">
    <name type="scientific">Nyssa sinensis</name>
    <dbReference type="NCBI Taxonomy" id="561372"/>
    <lineage>
        <taxon>Eukaryota</taxon>
        <taxon>Viridiplantae</taxon>
        <taxon>Streptophyta</taxon>
        <taxon>Embryophyta</taxon>
        <taxon>Tracheophyta</taxon>
        <taxon>Spermatophyta</taxon>
        <taxon>Magnoliopsida</taxon>
        <taxon>eudicotyledons</taxon>
        <taxon>Gunneridae</taxon>
        <taxon>Pentapetalae</taxon>
        <taxon>asterids</taxon>
        <taxon>Cornales</taxon>
        <taxon>Nyssaceae</taxon>
        <taxon>Nyssa</taxon>
    </lineage>
</organism>
<dbReference type="Proteomes" id="UP000325577">
    <property type="component" value="Linkage Group LG5"/>
</dbReference>
<evidence type="ECO:0000313" key="1">
    <source>
        <dbReference type="EMBL" id="KAA8521033.1"/>
    </source>
</evidence>
<keyword evidence="2" id="KW-1185">Reference proteome</keyword>